<dbReference type="PANTHER" id="PTHR30625:SF11">
    <property type="entry name" value="MOTA_TOLQ_EXBB PROTON CHANNEL DOMAIN-CONTAINING PROTEIN"/>
    <property type="match status" value="1"/>
</dbReference>
<reference evidence="9 10" key="1">
    <citation type="submission" date="2017-03" db="EMBL/GenBank/DDBJ databases">
        <title>Genome sequence of Geothermobacter sp. EPR-M, Deep-Sea Iron Reducer.</title>
        <authorList>
            <person name="Tully B."/>
            <person name="Savalia P."/>
            <person name="Abuyen K."/>
            <person name="Baughan C."/>
            <person name="Romero E."/>
            <person name="Ronkowski C."/>
            <person name="Torres B."/>
            <person name="Tremblay J."/>
            <person name="Trujillo A."/>
            <person name="Tyler M."/>
            <person name="Perez-Rodriguez I."/>
            <person name="Amend J."/>
        </authorList>
    </citation>
    <scope>NUCLEOTIDE SEQUENCE [LARGE SCALE GENOMIC DNA]</scope>
    <source>
        <strain evidence="9 10">EPR-M</strain>
    </source>
</reference>
<dbReference type="GO" id="GO:0017038">
    <property type="term" value="P:protein import"/>
    <property type="evidence" value="ECO:0007669"/>
    <property type="project" value="TreeGrafter"/>
</dbReference>
<keyword evidence="3 7" id="KW-0812">Transmembrane</keyword>
<accession>A0A1X0YCB8</accession>
<name>A0A1X0YCB8_9BACT</name>
<dbReference type="GO" id="GO:0005886">
    <property type="term" value="C:plasma membrane"/>
    <property type="evidence" value="ECO:0007669"/>
    <property type="project" value="UniProtKB-SubCell"/>
</dbReference>
<dbReference type="OrthoDB" id="5290956at2"/>
<evidence type="ECO:0000256" key="7">
    <source>
        <dbReference type="SAM" id="Phobius"/>
    </source>
</evidence>
<feature type="domain" description="MotA/TolQ/ExbB proton channel" evidence="8">
    <location>
        <begin position="146"/>
        <end position="252"/>
    </location>
</feature>
<dbReference type="PANTHER" id="PTHR30625">
    <property type="entry name" value="PROTEIN TOLQ"/>
    <property type="match status" value="1"/>
</dbReference>
<dbReference type="Pfam" id="PF01618">
    <property type="entry name" value="MotA_ExbB"/>
    <property type="match status" value="1"/>
</dbReference>
<evidence type="ECO:0000256" key="3">
    <source>
        <dbReference type="ARBA" id="ARBA00022692"/>
    </source>
</evidence>
<keyword evidence="6" id="KW-0653">Protein transport</keyword>
<dbReference type="RefSeq" id="WP_085009043.1">
    <property type="nucleotide sequence ID" value="NZ_NAAD01000002.1"/>
</dbReference>
<evidence type="ECO:0000256" key="6">
    <source>
        <dbReference type="RuleBase" id="RU004057"/>
    </source>
</evidence>
<comment type="caution">
    <text evidence="9">The sequence shown here is derived from an EMBL/GenBank/DDBJ whole genome shotgun (WGS) entry which is preliminary data.</text>
</comment>
<proteinExistence type="inferred from homology"/>
<dbReference type="EMBL" id="NAAD01000002">
    <property type="protein sequence ID" value="ORJ62870.1"/>
    <property type="molecule type" value="Genomic_DNA"/>
</dbReference>
<dbReference type="STRING" id="1969733.B5V00_02095"/>
<evidence type="ECO:0000256" key="5">
    <source>
        <dbReference type="ARBA" id="ARBA00023136"/>
    </source>
</evidence>
<feature type="transmembrane region" description="Helical" evidence="7">
    <location>
        <begin position="178"/>
        <end position="199"/>
    </location>
</feature>
<dbReference type="Proteomes" id="UP000193136">
    <property type="component" value="Unassembled WGS sequence"/>
</dbReference>
<feature type="transmembrane region" description="Helical" evidence="7">
    <location>
        <begin position="219"/>
        <end position="238"/>
    </location>
</feature>
<evidence type="ECO:0000256" key="4">
    <source>
        <dbReference type="ARBA" id="ARBA00022989"/>
    </source>
</evidence>
<comment type="similarity">
    <text evidence="6">Belongs to the exbB/tolQ family.</text>
</comment>
<evidence type="ECO:0000259" key="8">
    <source>
        <dbReference type="Pfam" id="PF01618"/>
    </source>
</evidence>
<evidence type="ECO:0000256" key="2">
    <source>
        <dbReference type="ARBA" id="ARBA00022475"/>
    </source>
</evidence>
<dbReference type="AlphaFoldDB" id="A0A1X0YCB8"/>
<feature type="transmembrane region" description="Helical" evidence="7">
    <location>
        <begin position="12"/>
        <end position="32"/>
    </location>
</feature>
<dbReference type="InterPro" id="IPR050790">
    <property type="entry name" value="ExbB/TolQ_transport"/>
</dbReference>
<sequence length="270" mass="30399">MIAGRNFPTEMVYQVFSLLIVFILVHGFYVALIRPRAEAFLAAQQQRLARQPDAVQEQSFYVVLRDYEQEACLVLFFWAAAILAYKGVAVRRQRIQLEEDLLQLPVDMPIGPEDTRGLILRLQALPEENRRLLLPTTLLTAIRRFAATGNIQDTATAVRDSCGAHDDRLDSELSIIRYVAWAIPSVGFIGTVRGIGAALGQAHRAVEGDISGVTRNLGVAFNSTFVALVLSIILMFFIHQLQLRQERLTLDTESWCQQNLVNRLRTRPIP</sequence>
<feature type="transmembrane region" description="Helical" evidence="7">
    <location>
        <begin position="67"/>
        <end position="85"/>
    </location>
</feature>
<comment type="subcellular location">
    <subcellularLocation>
        <location evidence="1">Cell membrane</location>
        <topology evidence="1">Multi-pass membrane protein</topology>
    </subcellularLocation>
    <subcellularLocation>
        <location evidence="6">Membrane</location>
        <topology evidence="6">Multi-pass membrane protein</topology>
    </subcellularLocation>
</comment>
<protein>
    <recommendedName>
        <fullName evidence="8">MotA/TolQ/ExbB proton channel domain-containing protein</fullName>
    </recommendedName>
</protein>
<dbReference type="InterPro" id="IPR002898">
    <property type="entry name" value="MotA_ExbB_proton_chnl"/>
</dbReference>
<keyword evidence="10" id="KW-1185">Reference proteome</keyword>
<keyword evidence="6" id="KW-0813">Transport</keyword>
<evidence type="ECO:0000256" key="1">
    <source>
        <dbReference type="ARBA" id="ARBA00004651"/>
    </source>
</evidence>
<gene>
    <name evidence="9" type="ORF">B5V00_02095</name>
</gene>
<keyword evidence="2" id="KW-1003">Cell membrane</keyword>
<evidence type="ECO:0000313" key="9">
    <source>
        <dbReference type="EMBL" id="ORJ62870.1"/>
    </source>
</evidence>
<evidence type="ECO:0000313" key="10">
    <source>
        <dbReference type="Proteomes" id="UP000193136"/>
    </source>
</evidence>
<keyword evidence="4 7" id="KW-1133">Transmembrane helix</keyword>
<keyword evidence="5 7" id="KW-0472">Membrane</keyword>
<organism evidence="9 10">
    <name type="scientific">Geothermobacter hydrogeniphilus</name>
    <dbReference type="NCBI Taxonomy" id="1969733"/>
    <lineage>
        <taxon>Bacteria</taxon>
        <taxon>Pseudomonadati</taxon>
        <taxon>Thermodesulfobacteriota</taxon>
        <taxon>Desulfuromonadia</taxon>
        <taxon>Desulfuromonadales</taxon>
        <taxon>Geothermobacteraceae</taxon>
        <taxon>Geothermobacter</taxon>
    </lineage>
</organism>